<keyword evidence="4" id="KW-0547">Nucleotide-binding</keyword>
<dbReference type="Gene3D" id="1.10.8.60">
    <property type="match status" value="1"/>
</dbReference>
<dbReference type="InterPro" id="IPR001789">
    <property type="entry name" value="Sig_transdc_resp-reg_receiver"/>
</dbReference>
<dbReference type="FunFam" id="3.40.50.2300:FF:000018">
    <property type="entry name" value="DNA-binding transcriptional regulator NtrC"/>
    <property type="match status" value="1"/>
</dbReference>
<dbReference type="Pfam" id="PF00072">
    <property type="entry name" value="Response_reg"/>
    <property type="match status" value="1"/>
</dbReference>
<dbReference type="InterPro" id="IPR002197">
    <property type="entry name" value="HTH_Fis"/>
</dbReference>
<proteinExistence type="predicted"/>
<keyword evidence="9" id="KW-0804">Transcription</keyword>
<evidence type="ECO:0000256" key="8">
    <source>
        <dbReference type="ARBA" id="ARBA00023159"/>
    </source>
</evidence>
<evidence type="ECO:0000256" key="3">
    <source>
        <dbReference type="ARBA" id="ARBA00022553"/>
    </source>
</evidence>
<dbReference type="PANTHER" id="PTHR32071">
    <property type="entry name" value="TRANSCRIPTIONAL REGULATORY PROTEIN"/>
    <property type="match status" value="1"/>
</dbReference>
<dbReference type="InterPro" id="IPR003593">
    <property type="entry name" value="AAA+_ATPase"/>
</dbReference>
<dbReference type="Gene3D" id="1.10.10.60">
    <property type="entry name" value="Homeodomain-like"/>
    <property type="match status" value="1"/>
</dbReference>
<dbReference type="PROSITE" id="PS50045">
    <property type="entry name" value="SIGMA54_INTERACT_4"/>
    <property type="match status" value="1"/>
</dbReference>
<accession>A0A1F5R420</accession>
<dbReference type="PROSITE" id="PS00688">
    <property type="entry name" value="SIGMA54_INTERACT_3"/>
    <property type="match status" value="1"/>
</dbReference>
<evidence type="ECO:0000256" key="6">
    <source>
        <dbReference type="ARBA" id="ARBA00023015"/>
    </source>
</evidence>
<evidence type="ECO:0000256" key="7">
    <source>
        <dbReference type="ARBA" id="ARBA00023125"/>
    </source>
</evidence>
<dbReference type="Pfam" id="PF25601">
    <property type="entry name" value="AAA_lid_14"/>
    <property type="match status" value="1"/>
</dbReference>
<keyword evidence="2" id="KW-0963">Cytoplasm</keyword>
<evidence type="ECO:0000259" key="12">
    <source>
        <dbReference type="PROSITE" id="PS50110"/>
    </source>
</evidence>
<dbReference type="PANTHER" id="PTHR32071:SF113">
    <property type="entry name" value="ALGINATE BIOSYNTHESIS TRANSCRIPTIONAL REGULATORY PROTEIN ALGB"/>
    <property type="match status" value="1"/>
</dbReference>
<dbReference type="Pfam" id="PF02954">
    <property type="entry name" value="HTH_8"/>
    <property type="match status" value="1"/>
</dbReference>
<dbReference type="InterPro" id="IPR027417">
    <property type="entry name" value="P-loop_NTPase"/>
</dbReference>
<dbReference type="GO" id="GO:0005524">
    <property type="term" value="F:ATP binding"/>
    <property type="evidence" value="ECO:0007669"/>
    <property type="project" value="UniProtKB-KW"/>
</dbReference>
<dbReference type="SUPFAM" id="SSF52540">
    <property type="entry name" value="P-loop containing nucleoside triphosphate hydrolases"/>
    <property type="match status" value="1"/>
</dbReference>
<feature type="domain" description="Sigma-54 factor interaction" evidence="11">
    <location>
        <begin position="147"/>
        <end position="376"/>
    </location>
</feature>
<dbReference type="GO" id="GO:0000160">
    <property type="term" value="P:phosphorelay signal transduction system"/>
    <property type="evidence" value="ECO:0007669"/>
    <property type="project" value="InterPro"/>
</dbReference>
<feature type="domain" description="Response regulatory" evidence="12">
    <location>
        <begin position="8"/>
        <end position="122"/>
    </location>
</feature>
<dbReference type="CDD" id="cd00009">
    <property type="entry name" value="AAA"/>
    <property type="match status" value="1"/>
</dbReference>
<dbReference type="FunFam" id="1.10.8.60:FF:000014">
    <property type="entry name" value="DNA-binding transcriptional regulator NtrC"/>
    <property type="match status" value="1"/>
</dbReference>
<dbReference type="SMART" id="SM00382">
    <property type="entry name" value="AAA"/>
    <property type="match status" value="1"/>
</dbReference>
<dbReference type="SUPFAM" id="SSF52172">
    <property type="entry name" value="CheY-like"/>
    <property type="match status" value="1"/>
</dbReference>
<reference evidence="13 14" key="1">
    <citation type="journal article" date="2016" name="Nat. Commun.">
        <title>Thousands of microbial genomes shed light on interconnected biogeochemical processes in an aquifer system.</title>
        <authorList>
            <person name="Anantharaman K."/>
            <person name="Brown C.T."/>
            <person name="Hug L.A."/>
            <person name="Sharon I."/>
            <person name="Castelle C.J."/>
            <person name="Probst A.J."/>
            <person name="Thomas B.C."/>
            <person name="Singh A."/>
            <person name="Wilkins M.J."/>
            <person name="Karaoz U."/>
            <person name="Brodie E.L."/>
            <person name="Williams K.H."/>
            <person name="Hubbard S.S."/>
            <person name="Banfield J.F."/>
        </authorList>
    </citation>
    <scope>NUCLEOTIDE SEQUENCE [LARGE SCALE GENOMIC DNA]</scope>
</reference>
<dbReference type="Proteomes" id="UP000177230">
    <property type="component" value="Unassembled WGS sequence"/>
</dbReference>
<sequence>MNKPPDIRVLVIDDEEPIREILSQIISHVGYQITVVPDGNSGLKAMSEGDYDVVLLDMHLPDISGLELIPRLKEISPESSLIMITGHATVESAVKAIRSGAYDYLEKPIHTDAVLLAISQAAERKKLLDQNRYLQQTLDRRYGFENIVAKSKKMLAIFDLIRKIADTSTTVLIQGESGTGKELVARAVHFNSRRKGGRFVALNCGGIPEALLESELFGHTKGAFTGAAASKQGLFQMADKGTIFLDEVATMPLSTQVKLLRVLQEGVFYPVGATCPVEVDVRVLAAANQDLEQEVKKGVFRQDLFYRLNVIQINLPALRERPEDILLLAHHFLDKYCAEQSREAKQFSPEAAEYLTRYNWPGNVRELENAVEHAVALCPGKIIKIGDMPRRNQAVELDQVILPLDRSMKEARDIFEKQYVEGLLRITGGNVTKAAVMAGMARQNMQLKLKDYGISSRTFSLKNGE</sequence>
<dbReference type="InterPro" id="IPR002078">
    <property type="entry name" value="Sigma_54_int"/>
</dbReference>
<dbReference type="Pfam" id="PF00158">
    <property type="entry name" value="Sigma54_activat"/>
    <property type="match status" value="1"/>
</dbReference>
<gene>
    <name evidence="13" type="ORF">A2024_04515</name>
</gene>
<keyword evidence="8" id="KW-0010">Activator</keyword>
<evidence type="ECO:0000256" key="4">
    <source>
        <dbReference type="ARBA" id="ARBA00022741"/>
    </source>
</evidence>
<evidence type="ECO:0000259" key="11">
    <source>
        <dbReference type="PROSITE" id="PS50045"/>
    </source>
</evidence>
<organism evidence="13 14">
    <name type="scientific">Candidatus Edwardsbacteria bacterium GWF2_54_11</name>
    <dbReference type="NCBI Taxonomy" id="1817851"/>
    <lineage>
        <taxon>Bacteria</taxon>
        <taxon>Candidatus Edwardsiibacteriota</taxon>
    </lineage>
</organism>
<dbReference type="PRINTS" id="PR01590">
    <property type="entry name" value="HTHFIS"/>
</dbReference>
<dbReference type="InterPro" id="IPR025943">
    <property type="entry name" value="Sigma_54_int_dom_ATP-bd_2"/>
</dbReference>
<dbReference type="SMART" id="SM00448">
    <property type="entry name" value="REC"/>
    <property type="match status" value="1"/>
</dbReference>
<dbReference type="PROSITE" id="PS00675">
    <property type="entry name" value="SIGMA54_INTERACT_1"/>
    <property type="match status" value="1"/>
</dbReference>
<name>A0A1F5R420_9BACT</name>
<dbReference type="PROSITE" id="PS50110">
    <property type="entry name" value="RESPONSE_REGULATORY"/>
    <property type="match status" value="1"/>
</dbReference>
<dbReference type="InterPro" id="IPR025944">
    <property type="entry name" value="Sigma_54_int_dom_CS"/>
</dbReference>
<keyword evidence="7" id="KW-0238">DNA-binding</keyword>
<dbReference type="FunFam" id="3.40.50.300:FF:000006">
    <property type="entry name" value="DNA-binding transcriptional regulator NtrC"/>
    <property type="match status" value="1"/>
</dbReference>
<dbReference type="PROSITE" id="PS00676">
    <property type="entry name" value="SIGMA54_INTERACT_2"/>
    <property type="match status" value="1"/>
</dbReference>
<comment type="caution">
    <text evidence="13">The sequence shown here is derived from an EMBL/GenBank/DDBJ whole genome shotgun (WGS) entry which is preliminary data.</text>
</comment>
<dbReference type="SUPFAM" id="SSF46689">
    <property type="entry name" value="Homeodomain-like"/>
    <property type="match status" value="1"/>
</dbReference>
<keyword evidence="3 10" id="KW-0597">Phosphoprotein</keyword>
<dbReference type="EMBL" id="MFFM01000045">
    <property type="protein sequence ID" value="OGF09217.1"/>
    <property type="molecule type" value="Genomic_DNA"/>
</dbReference>
<dbReference type="Gene3D" id="3.40.50.2300">
    <property type="match status" value="1"/>
</dbReference>
<dbReference type="GO" id="GO:0006355">
    <property type="term" value="P:regulation of DNA-templated transcription"/>
    <property type="evidence" value="ECO:0007669"/>
    <property type="project" value="InterPro"/>
</dbReference>
<protein>
    <recommendedName>
        <fullName evidence="15">Fis family transcriptional regulator</fullName>
    </recommendedName>
</protein>
<dbReference type="GO" id="GO:0005737">
    <property type="term" value="C:cytoplasm"/>
    <property type="evidence" value="ECO:0007669"/>
    <property type="project" value="UniProtKB-SubCell"/>
</dbReference>
<dbReference type="InterPro" id="IPR009057">
    <property type="entry name" value="Homeodomain-like_sf"/>
</dbReference>
<evidence type="ECO:0000313" key="14">
    <source>
        <dbReference type="Proteomes" id="UP000177230"/>
    </source>
</evidence>
<comment type="subcellular location">
    <subcellularLocation>
        <location evidence="1">Cytoplasm</location>
    </subcellularLocation>
</comment>
<dbReference type="InterPro" id="IPR025662">
    <property type="entry name" value="Sigma_54_int_dom_ATP-bd_1"/>
</dbReference>
<evidence type="ECO:0000256" key="9">
    <source>
        <dbReference type="ARBA" id="ARBA00023163"/>
    </source>
</evidence>
<evidence type="ECO:0000256" key="2">
    <source>
        <dbReference type="ARBA" id="ARBA00022490"/>
    </source>
</evidence>
<dbReference type="AlphaFoldDB" id="A0A1F5R420"/>
<evidence type="ECO:0000313" key="13">
    <source>
        <dbReference type="EMBL" id="OGF09217.1"/>
    </source>
</evidence>
<evidence type="ECO:0000256" key="10">
    <source>
        <dbReference type="PROSITE-ProRule" id="PRU00169"/>
    </source>
</evidence>
<feature type="modified residue" description="4-aspartylphosphate" evidence="10">
    <location>
        <position position="57"/>
    </location>
</feature>
<keyword evidence="6" id="KW-0805">Transcription regulation</keyword>
<keyword evidence="5" id="KW-0067">ATP-binding</keyword>
<evidence type="ECO:0008006" key="15">
    <source>
        <dbReference type="Google" id="ProtNLM"/>
    </source>
</evidence>
<dbReference type="InterPro" id="IPR011006">
    <property type="entry name" value="CheY-like_superfamily"/>
</dbReference>
<evidence type="ECO:0000256" key="5">
    <source>
        <dbReference type="ARBA" id="ARBA00022840"/>
    </source>
</evidence>
<dbReference type="InterPro" id="IPR058031">
    <property type="entry name" value="AAA_lid_NorR"/>
</dbReference>
<dbReference type="GO" id="GO:0043565">
    <property type="term" value="F:sequence-specific DNA binding"/>
    <property type="evidence" value="ECO:0007669"/>
    <property type="project" value="InterPro"/>
</dbReference>
<evidence type="ECO:0000256" key="1">
    <source>
        <dbReference type="ARBA" id="ARBA00004496"/>
    </source>
</evidence>
<dbReference type="Gene3D" id="3.40.50.300">
    <property type="entry name" value="P-loop containing nucleotide triphosphate hydrolases"/>
    <property type="match status" value="1"/>
</dbReference>